<keyword evidence="2" id="KW-0547">Nucleotide-binding</keyword>
<accession>A0ABV1J6V9</accession>
<dbReference type="GO" id="GO:0004386">
    <property type="term" value="F:helicase activity"/>
    <property type="evidence" value="ECO:0007669"/>
    <property type="project" value="UniProtKB-KW"/>
</dbReference>
<dbReference type="SMART" id="SM00487">
    <property type="entry name" value="DEXDc"/>
    <property type="match status" value="1"/>
</dbReference>
<dbReference type="InterPro" id="IPR055180">
    <property type="entry name" value="HsdR_RecA-like_helicase_dom_2"/>
</dbReference>
<name>A0ABV1J6V9_9FIRM</name>
<comment type="caution">
    <text evidence="2">The sequence shown here is derived from an EMBL/GenBank/DDBJ whole genome shotgun (WGS) entry which is preliminary data.</text>
</comment>
<proteinExistence type="predicted"/>
<protein>
    <submittedName>
        <fullName evidence="2">DEAD/DEAH box helicase family protein</fullName>
    </submittedName>
</protein>
<dbReference type="Pfam" id="PF22679">
    <property type="entry name" value="T1R_D3-like"/>
    <property type="match status" value="1"/>
</dbReference>
<gene>
    <name evidence="2" type="ORF">AAA081_06490</name>
</gene>
<feature type="domain" description="Helicase ATP-binding" evidence="1">
    <location>
        <begin position="299"/>
        <end position="493"/>
    </location>
</feature>
<sequence>MDFMTKAKDERREFQRGFAAHLSEENGFIARGSQNFNAAYAMDVDMLFEFLYATQEEVMADLESVFKEDLRETVVNFINGEITKKGSSLIDVLKNGVEIANRKLELMYTKPATDFNEDLKAKYENNRFSVMEEVYAKAGERVDTVLFLNGLAIIAIEFKSEFSQQNYRNAIKQYRMDRDPKSRLFLWKAGCFVCFAMDTQNVMMTTKLDGEKTFFLPFNKGNGVGVHTGAGNPPLQDEDPVSYMWKEVLTKDSILELIKKFIFIERKEVEEGEKTKIKETVIFPRYHQLDLIRKILADVAVNKTRLNYLIQHSAGSGKTNSIAWLAHRLVSLHDEANEVIYDTIIIVTDRVVVDRQLQKAVTSLDHARGLIRTMDKNCSSRDLKDALEGNTKIVATTIQKFPYIVSELKNLKDKRFAVIIDEAHSSTSGRNMQAVTRALGSDGADVEDFDDVILDELRKTGKQENVSMFAFTATPKATTLRMFGRLNPDGHYEAFHLYSMKQAIEEGFILDVLQNYTTYKTYYQINKEIEDDPELKTMAAKRQIARFVELHETNISQRVEIIIEHFKNHVMAGLGGEAKAMVVTASRQAAVKYRQAFEDYVAKKGYDDIHALVAFSGKVQLDGDEKVYTEVGMNQMSEDSVPGAFDSREYNVMIVANKYQTGFDQKKLSAMYVMKRLKGVNAVQTLSRLNRVCPPHDKKVFVLDFANSYEEMEKAFAPYYTTTLLANDLSASKIKELLISLDGYYVIDALDVERFDELIFKKGKTTLSSGEQRSLERCLMSSVGRFNELREEKQREYLTKLRNFKRFYEYLIQVSCFEDADVHKFYIYITYFLKLLSIDDAGDGFDLRGKVKIDRIQQIKGETRENEPITPEPFVSLPVAEPIVLPGDKRELLSEIIAEINAKTGADYDVDLAINAAMQIRDIMMKSDDLKTSAKNNTESDFKFSYFSNVEDALIQGLGQNQGFFSYLLDHPEVQKDVLGIFLSEIYKSLRASGE</sequence>
<dbReference type="RefSeq" id="WP_349054231.1">
    <property type="nucleotide sequence ID" value="NZ_JBBNPS010000017.1"/>
</dbReference>
<evidence type="ECO:0000313" key="2">
    <source>
        <dbReference type="EMBL" id="MEQ3353937.1"/>
    </source>
</evidence>
<dbReference type="InterPro" id="IPR040980">
    <property type="entry name" value="SWI2_SNF2"/>
</dbReference>
<dbReference type="Gene3D" id="3.90.1570.50">
    <property type="match status" value="1"/>
</dbReference>
<dbReference type="EMBL" id="JBBNPS010000017">
    <property type="protein sequence ID" value="MEQ3353937.1"/>
    <property type="molecule type" value="Genomic_DNA"/>
</dbReference>
<evidence type="ECO:0000313" key="3">
    <source>
        <dbReference type="Proteomes" id="UP001481872"/>
    </source>
</evidence>
<dbReference type="InterPro" id="IPR027417">
    <property type="entry name" value="P-loop_NTPase"/>
</dbReference>
<dbReference type="PANTHER" id="PTHR42927:SF1">
    <property type="entry name" value="HELICASE SUPERFAMILY 1 AND 2 DOMAIN-CONTAINING PROTEIN"/>
    <property type="match status" value="1"/>
</dbReference>
<dbReference type="Pfam" id="PF18766">
    <property type="entry name" value="SWI2_SNF2"/>
    <property type="match status" value="1"/>
</dbReference>
<keyword evidence="2" id="KW-0378">Hydrolase</keyword>
<organism evidence="2 3">
    <name type="scientific">Aedoeadaptatus acetigenes</name>
    <dbReference type="NCBI Taxonomy" id="2981723"/>
    <lineage>
        <taxon>Bacteria</taxon>
        <taxon>Bacillati</taxon>
        <taxon>Bacillota</taxon>
        <taxon>Tissierellia</taxon>
        <taxon>Tissierellales</taxon>
        <taxon>Peptoniphilaceae</taxon>
        <taxon>Aedoeadaptatus</taxon>
    </lineage>
</organism>
<dbReference type="PROSITE" id="PS51192">
    <property type="entry name" value="HELICASE_ATP_BIND_1"/>
    <property type="match status" value="1"/>
</dbReference>
<keyword evidence="3" id="KW-1185">Reference proteome</keyword>
<dbReference type="SUPFAM" id="SSF52540">
    <property type="entry name" value="P-loop containing nucleoside triphosphate hydrolases"/>
    <property type="match status" value="1"/>
</dbReference>
<evidence type="ECO:0000259" key="1">
    <source>
        <dbReference type="PROSITE" id="PS51192"/>
    </source>
</evidence>
<keyword evidence="2" id="KW-0347">Helicase</keyword>
<dbReference type="PANTHER" id="PTHR42927">
    <property type="entry name" value="HELICASE SUPERFAMILY 1 AND 2 DOMAIN-CONTAINING PROTEIN"/>
    <property type="match status" value="1"/>
</dbReference>
<dbReference type="InterPro" id="IPR014001">
    <property type="entry name" value="Helicase_ATP-bd"/>
</dbReference>
<dbReference type="Gene3D" id="3.40.50.300">
    <property type="entry name" value="P-loop containing nucleotide triphosphate hydrolases"/>
    <property type="match status" value="2"/>
</dbReference>
<dbReference type="Proteomes" id="UP001481872">
    <property type="component" value="Unassembled WGS sequence"/>
</dbReference>
<keyword evidence="2" id="KW-0067">ATP-binding</keyword>
<reference evidence="2 3" key="1">
    <citation type="submission" date="2024-04" db="EMBL/GenBank/DDBJ databases">
        <title>Human intestinal bacterial collection.</title>
        <authorList>
            <person name="Pauvert C."/>
            <person name="Hitch T.C.A."/>
            <person name="Clavel T."/>
        </authorList>
    </citation>
    <scope>NUCLEOTIDE SEQUENCE [LARGE SCALE GENOMIC DNA]</scope>
    <source>
        <strain evidence="2 3">CLA-SR-H026</strain>
    </source>
</reference>
<dbReference type="InterPro" id="IPR007409">
    <property type="entry name" value="Restrct_endonuc_type1_HsdR_N"/>
</dbReference>
<dbReference type="Pfam" id="PF04313">
    <property type="entry name" value="HSDR_N"/>
    <property type="match status" value="1"/>
</dbReference>